<dbReference type="SUPFAM" id="SSF51621">
    <property type="entry name" value="Phosphoenolpyruvate/pyruvate domain"/>
    <property type="match status" value="1"/>
</dbReference>
<comment type="similarity">
    <text evidence="2 7">Belongs to the PanB family.</text>
</comment>
<dbReference type="GO" id="GO:0015940">
    <property type="term" value="P:pantothenate biosynthetic process"/>
    <property type="evidence" value="ECO:0007669"/>
    <property type="project" value="UniProtKB-UniRule"/>
</dbReference>
<sequence>MPITPRHLRQWKQQGRPIVALTAWDFAIASILDEAGIDLVLVGDSLAMVALGHPTTLPLSLEDMIHHVQAVQRGCRNALIVSDLPFLSYQTSPEDAILAAGQLLKVTEAQAVKLEGGYPRLLETVQRLVEVGIPVMGHVGLTPQSVRQLGYRQQGQTPEAQQQILEQSLALEAAGAFAIVLEHIPDPLAATITAKLSIPTIGIGAGPDCDGQILVTADLLGLTPTQPPFAPAYLNLRQAIGSAVQRYAREVRDRQFLQSQPAEQEPLA</sequence>
<dbReference type="GO" id="GO:0003864">
    <property type="term" value="F:3-methyl-2-oxobutanoate hydroxymethyltransferase activity"/>
    <property type="evidence" value="ECO:0007669"/>
    <property type="project" value="UniProtKB-UniRule"/>
</dbReference>
<comment type="cofactor">
    <cofactor evidence="7 10">
        <name>Mg(2+)</name>
        <dbReference type="ChEBI" id="CHEBI:18420"/>
    </cofactor>
    <text evidence="7 10">Binds 1 Mg(2+) ion per subunit.</text>
</comment>
<dbReference type="InterPro" id="IPR003700">
    <property type="entry name" value="Pantoate_hydroxy_MeTrfase"/>
</dbReference>
<accession>A0AAN1QMW1</accession>
<feature type="binding site" evidence="7 9">
    <location>
        <begin position="44"/>
        <end position="45"/>
    </location>
    <ligand>
        <name>3-methyl-2-oxobutanoate</name>
        <dbReference type="ChEBI" id="CHEBI:11851"/>
    </ligand>
</feature>
<organism evidence="11 12">
    <name type="scientific">Synechococcus elongatus PCC 11801</name>
    <dbReference type="NCBI Taxonomy" id="2219813"/>
    <lineage>
        <taxon>Bacteria</taxon>
        <taxon>Bacillati</taxon>
        <taxon>Cyanobacteriota</taxon>
        <taxon>Cyanophyceae</taxon>
        <taxon>Synechococcales</taxon>
        <taxon>Synechococcaceae</taxon>
        <taxon>Synechococcus</taxon>
    </lineage>
</organism>
<dbReference type="EMBL" id="CP030139">
    <property type="protein sequence ID" value="AZB72211.1"/>
    <property type="molecule type" value="Genomic_DNA"/>
</dbReference>
<dbReference type="Gene3D" id="3.20.20.60">
    <property type="entry name" value="Phosphoenolpyruvate-binding domains"/>
    <property type="match status" value="1"/>
</dbReference>
<dbReference type="Proteomes" id="UP000267249">
    <property type="component" value="Chromosome"/>
</dbReference>
<dbReference type="PANTHER" id="PTHR20881">
    <property type="entry name" value="3-METHYL-2-OXOBUTANOATE HYDROXYMETHYLTRANSFERASE"/>
    <property type="match status" value="1"/>
</dbReference>
<evidence type="ECO:0000256" key="10">
    <source>
        <dbReference type="PIRSR" id="PIRSR000388-3"/>
    </source>
</evidence>
<evidence type="ECO:0000256" key="9">
    <source>
        <dbReference type="PIRSR" id="PIRSR000388-2"/>
    </source>
</evidence>
<dbReference type="EC" id="2.1.2.11" evidence="7"/>
<dbReference type="PIRSF" id="PIRSF000388">
    <property type="entry name" value="Pantoate_hydroxy_MeTrfase"/>
    <property type="match status" value="1"/>
</dbReference>
<comment type="function">
    <text evidence="6 7">Catalyzes the reversible reaction in which hydroxymethyl group from 5,10-methylenetetrahydrofolate is transferred onto alpha-ketoisovalerate to form ketopantoate.</text>
</comment>
<evidence type="ECO:0000256" key="8">
    <source>
        <dbReference type="PIRSR" id="PIRSR000388-1"/>
    </source>
</evidence>
<comment type="subcellular location">
    <subcellularLocation>
        <location evidence="7">Cytoplasm</location>
    </subcellularLocation>
</comment>
<dbReference type="NCBIfam" id="TIGR00222">
    <property type="entry name" value="panB"/>
    <property type="match status" value="1"/>
</dbReference>
<dbReference type="FunFam" id="3.20.20.60:FF:000003">
    <property type="entry name" value="3-methyl-2-oxobutanoate hydroxymethyltransferase"/>
    <property type="match status" value="1"/>
</dbReference>
<evidence type="ECO:0000256" key="3">
    <source>
        <dbReference type="ARBA" id="ARBA00011424"/>
    </source>
</evidence>
<name>A0AAN1QMW1_SYNEL</name>
<dbReference type="CDD" id="cd06557">
    <property type="entry name" value="KPHMT-like"/>
    <property type="match status" value="1"/>
</dbReference>
<dbReference type="NCBIfam" id="NF001452">
    <property type="entry name" value="PRK00311.1"/>
    <property type="match status" value="1"/>
</dbReference>
<dbReference type="GO" id="GO:0005737">
    <property type="term" value="C:cytoplasm"/>
    <property type="evidence" value="ECO:0007669"/>
    <property type="project" value="UniProtKB-SubCell"/>
</dbReference>
<comment type="pathway">
    <text evidence="1 7">Cofactor biosynthesis; (R)-pantothenate biosynthesis; (R)-pantoate from 3-methyl-2-oxobutanoate: step 1/2.</text>
</comment>
<dbReference type="InterPro" id="IPR015813">
    <property type="entry name" value="Pyrv/PenolPyrv_kinase-like_dom"/>
</dbReference>
<proteinExistence type="inferred from homology"/>
<evidence type="ECO:0000256" key="2">
    <source>
        <dbReference type="ARBA" id="ARBA00008676"/>
    </source>
</evidence>
<dbReference type="AlphaFoldDB" id="A0AAN1QMW1"/>
<keyword evidence="7 10" id="KW-0460">Magnesium</keyword>
<feature type="binding site" evidence="7 9">
    <location>
        <position position="113"/>
    </location>
    <ligand>
        <name>3-methyl-2-oxobutanoate</name>
        <dbReference type="ChEBI" id="CHEBI:11851"/>
    </ligand>
</feature>
<reference evidence="11 12" key="1">
    <citation type="journal article" date="2018" name="Sci. Rep.">
        <title>Genome Features and Biochemical Characteristics of a Robust, Fast Growing and Naturally Transformable Cyanobacterium Synechococcus elongatus PCC 11801 Isolated from India.</title>
        <authorList>
            <person name="Jaiswal D."/>
            <person name="Sengupta A."/>
            <person name="Sohoni S."/>
            <person name="Sengupta S."/>
            <person name="Phadnavis A.G."/>
            <person name="Pakrasi H.B."/>
            <person name="Wangikar P.P."/>
        </authorList>
    </citation>
    <scope>NUCLEOTIDE SEQUENCE [LARGE SCALE GENOMIC DNA]</scope>
    <source>
        <strain evidence="11 12">PCC 11801</strain>
    </source>
</reference>
<evidence type="ECO:0000256" key="6">
    <source>
        <dbReference type="ARBA" id="ARBA00056497"/>
    </source>
</evidence>
<dbReference type="RefSeq" id="WP_208676232.1">
    <property type="nucleotide sequence ID" value="NZ_CP030139.2"/>
</dbReference>
<evidence type="ECO:0000313" key="12">
    <source>
        <dbReference type="Proteomes" id="UP000267249"/>
    </source>
</evidence>
<dbReference type="HAMAP" id="MF_00156">
    <property type="entry name" value="PanB"/>
    <property type="match status" value="1"/>
</dbReference>
<evidence type="ECO:0000256" key="5">
    <source>
        <dbReference type="ARBA" id="ARBA00022679"/>
    </source>
</evidence>
<comment type="subunit">
    <text evidence="3 7">Homodecamer; pentamer of dimers.</text>
</comment>
<gene>
    <name evidence="7 11" type="primary">panB</name>
    <name evidence="11" type="ORF">DOP62_05260</name>
</gene>
<feature type="binding site" evidence="7 10">
    <location>
        <position position="44"/>
    </location>
    <ligand>
        <name>Mg(2+)</name>
        <dbReference type="ChEBI" id="CHEBI:18420"/>
    </ligand>
</feature>
<dbReference type="GO" id="GO:0000287">
    <property type="term" value="F:magnesium ion binding"/>
    <property type="evidence" value="ECO:0007669"/>
    <property type="project" value="TreeGrafter"/>
</dbReference>
<keyword evidence="7 10" id="KW-0479">Metal-binding</keyword>
<evidence type="ECO:0000256" key="7">
    <source>
        <dbReference type="HAMAP-Rule" id="MF_00156"/>
    </source>
</evidence>
<evidence type="ECO:0000256" key="1">
    <source>
        <dbReference type="ARBA" id="ARBA00005033"/>
    </source>
</evidence>
<feature type="binding site" evidence="7 9">
    <location>
        <position position="83"/>
    </location>
    <ligand>
        <name>3-methyl-2-oxobutanoate</name>
        <dbReference type="ChEBI" id="CHEBI:11851"/>
    </ligand>
</feature>
<dbReference type="Pfam" id="PF02548">
    <property type="entry name" value="Pantoate_transf"/>
    <property type="match status" value="1"/>
</dbReference>
<feature type="binding site" evidence="7 10">
    <location>
        <position position="83"/>
    </location>
    <ligand>
        <name>Mg(2+)</name>
        <dbReference type="ChEBI" id="CHEBI:18420"/>
    </ligand>
</feature>
<comment type="catalytic activity">
    <reaction evidence="7">
        <text>(6R)-5,10-methylene-5,6,7,8-tetrahydrofolate + 3-methyl-2-oxobutanoate + H2O = 2-dehydropantoate + (6S)-5,6,7,8-tetrahydrofolate</text>
        <dbReference type="Rhea" id="RHEA:11824"/>
        <dbReference type="ChEBI" id="CHEBI:11561"/>
        <dbReference type="ChEBI" id="CHEBI:11851"/>
        <dbReference type="ChEBI" id="CHEBI:15377"/>
        <dbReference type="ChEBI" id="CHEBI:15636"/>
        <dbReference type="ChEBI" id="CHEBI:57453"/>
        <dbReference type="EC" id="2.1.2.11"/>
    </reaction>
</comment>
<dbReference type="PANTHER" id="PTHR20881:SF0">
    <property type="entry name" value="3-METHYL-2-OXOBUTANOATE HYDROXYMETHYLTRANSFERASE"/>
    <property type="match status" value="1"/>
</dbReference>
<protein>
    <recommendedName>
        <fullName evidence="7">3-methyl-2-oxobutanoate hydroxymethyltransferase</fullName>
        <ecNumber evidence="7">2.1.2.11</ecNumber>
    </recommendedName>
    <alternativeName>
        <fullName evidence="7">Ketopantoate hydroxymethyltransferase</fullName>
        <shortName evidence="7">KPHMT</shortName>
    </alternativeName>
</protein>
<evidence type="ECO:0000313" key="11">
    <source>
        <dbReference type="EMBL" id="AZB72211.1"/>
    </source>
</evidence>
<feature type="active site" description="Proton acceptor" evidence="7 8">
    <location>
        <position position="182"/>
    </location>
</feature>
<keyword evidence="7" id="KW-0963">Cytoplasm</keyword>
<feature type="binding site" evidence="7 10">
    <location>
        <position position="115"/>
    </location>
    <ligand>
        <name>Mg(2+)</name>
        <dbReference type="ChEBI" id="CHEBI:18420"/>
    </ligand>
</feature>
<dbReference type="InterPro" id="IPR040442">
    <property type="entry name" value="Pyrv_kinase-like_dom_sf"/>
</dbReference>
<keyword evidence="5 7" id="KW-0808">Transferase</keyword>
<keyword evidence="4 7" id="KW-0566">Pantothenate biosynthesis</keyword>
<evidence type="ECO:0000256" key="4">
    <source>
        <dbReference type="ARBA" id="ARBA00022655"/>
    </source>
</evidence>